<accession>A0ABP8WUA6</accession>
<protein>
    <recommendedName>
        <fullName evidence="1">DUF6504 domain-containing protein</fullName>
    </recommendedName>
</protein>
<organism evidence="2 3">
    <name type="scientific">Nocardioides nanhaiensis</name>
    <dbReference type="NCBI Taxonomy" id="1476871"/>
    <lineage>
        <taxon>Bacteria</taxon>
        <taxon>Bacillati</taxon>
        <taxon>Actinomycetota</taxon>
        <taxon>Actinomycetes</taxon>
        <taxon>Propionibacteriales</taxon>
        <taxon>Nocardioidaceae</taxon>
        <taxon>Nocardioides</taxon>
    </lineage>
</organism>
<dbReference type="RefSeq" id="WP_345268394.1">
    <property type="nucleotide sequence ID" value="NZ_BAABIM010000004.1"/>
</dbReference>
<dbReference type="InterPro" id="IPR045443">
    <property type="entry name" value="DUF6504"/>
</dbReference>
<feature type="domain" description="DUF6504" evidence="1">
    <location>
        <begin position="2"/>
        <end position="108"/>
    </location>
</feature>
<evidence type="ECO:0000313" key="2">
    <source>
        <dbReference type="EMBL" id="GAA4694281.1"/>
    </source>
</evidence>
<gene>
    <name evidence="2" type="ORF">GCM10023226_35570</name>
</gene>
<comment type="caution">
    <text evidence="2">The sequence shown here is derived from an EMBL/GenBank/DDBJ whole genome shotgun (WGS) entry which is preliminary data.</text>
</comment>
<name>A0ABP8WUA6_9ACTN</name>
<keyword evidence="3" id="KW-1185">Reference proteome</keyword>
<proteinExistence type="predicted"/>
<sequence>MRRYDDEVAVRTTGAGAPDQFVWRTGLWQVQRVQAHWVQTGAWWLRRPEAAAALAGAGGAASAPEVRTGGGPELAEQRCWRVEARRPGATGVFELVLEVAEGCWRLTGCAD</sequence>
<dbReference type="Proteomes" id="UP001500621">
    <property type="component" value="Unassembled WGS sequence"/>
</dbReference>
<evidence type="ECO:0000313" key="3">
    <source>
        <dbReference type="Proteomes" id="UP001500621"/>
    </source>
</evidence>
<reference evidence="3" key="1">
    <citation type="journal article" date="2019" name="Int. J. Syst. Evol. Microbiol.">
        <title>The Global Catalogue of Microorganisms (GCM) 10K type strain sequencing project: providing services to taxonomists for standard genome sequencing and annotation.</title>
        <authorList>
            <consortium name="The Broad Institute Genomics Platform"/>
            <consortium name="The Broad Institute Genome Sequencing Center for Infectious Disease"/>
            <person name="Wu L."/>
            <person name="Ma J."/>
        </authorList>
    </citation>
    <scope>NUCLEOTIDE SEQUENCE [LARGE SCALE GENOMIC DNA]</scope>
    <source>
        <strain evidence="3">JCM 18127</strain>
    </source>
</reference>
<evidence type="ECO:0000259" key="1">
    <source>
        <dbReference type="Pfam" id="PF20114"/>
    </source>
</evidence>
<dbReference type="EMBL" id="BAABIM010000004">
    <property type="protein sequence ID" value="GAA4694281.1"/>
    <property type="molecule type" value="Genomic_DNA"/>
</dbReference>
<dbReference type="Pfam" id="PF20114">
    <property type="entry name" value="DUF6504"/>
    <property type="match status" value="1"/>
</dbReference>